<keyword evidence="5" id="KW-0539">Nucleus</keyword>
<protein>
    <recommendedName>
        <fullName evidence="3">Probable U3 small nucleolar RNA-associated protein 11</fullName>
    </recommendedName>
</protein>
<keyword evidence="4" id="KW-0698">rRNA processing</keyword>
<evidence type="ECO:0000256" key="3">
    <source>
        <dbReference type="ARBA" id="ARBA00020121"/>
    </source>
</evidence>
<comment type="subcellular location">
    <subcellularLocation>
        <location evidence="1">Nucleus</location>
        <location evidence="1">Nucleolus</location>
    </subcellularLocation>
</comment>
<evidence type="ECO:0000313" key="8">
    <source>
        <dbReference type="Proteomes" id="UP000046395"/>
    </source>
</evidence>
<feature type="chain" id="PRO_5024301875" description="Probable U3 small nucleolar RNA-associated protein 11" evidence="7">
    <location>
        <begin position="23"/>
        <end position="924"/>
    </location>
</feature>
<dbReference type="AlphaFoldDB" id="A0A5S6QKQ2"/>
<evidence type="ECO:0000256" key="6">
    <source>
        <dbReference type="SAM" id="MobiDB-lite"/>
    </source>
</evidence>
<dbReference type="Proteomes" id="UP000046395">
    <property type="component" value="Unassembled WGS sequence"/>
</dbReference>
<evidence type="ECO:0000313" key="9">
    <source>
        <dbReference type="WBParaSite" id="TMUE_2000007921.1"/>
    </source>
</evidence>
<keyword evidence="8" id="KW-1185">Reference proteome</keyword>
<evidence type="ECO:0000256" key="5">
    <source>
        <dbReference type="ARBA" id="ARBA00023242"/>
    </source>
</evidence>
<dbReference type="STRING" id="70415.A0A5S6QKQ2"/>
<feature type="signal peptide" evidence="7">
    <location>
        <begin position="1"/>
        <end position="22"/>
    </location>
</feature>
<dbReference type="WBParaSite" id="TMUE_2000007921.1">
    <property type="protein sequence ID" value="TMUE_2000007921.1"/>
    <property type="gene ID" value="WBGene00293474"/>
</dbReference>
<organism evidence="8 9">
    <name type="scientific">Trichuris muris</name>
    <name type="common">Mouse whipworm</name>
    <dbReference type="NCBI Taxonomy" id="70415"/>
    <lineage>
        <taxon>Eukaryota</taxon>
        <taxon>Metazoa</taxon>
        <taxon>Ecdysozoa</taxon>
        <taxon>Nematoda</taxon>
        <taxon>Enoplea</taxon>
        <taxon>Dorylaimia</taxon>
        <taxon>Trichinellida</taxon>
        <taxon>Trichuridae</taxon>
        <taxon>Trichuris</taxon>
    </lineage>
</organism>
<name>A0A5S6QKQ2_TRIMR</name>
<evidence type="ECO:0000256" key="1">
    <source>
        <dbReference type="ARBA" id="ARBA00004604"/>
    </source>
</evidence>
<dbReference type="GO" id="GO:0032040">
    <property type="term" value="C:small-subunit processome"/>
    <property type="evidence" value="ECO:0007669"/>
    <property type="project" value="InterPro"/>
</dbReference>
<accession>A0A5S6QKQ2</accession>
<feature type="region of interest" description="Disordered" evidence="6">
    <location>
        <begin position="810"/>
        <end position="829"/>
    </location>
</feature>
<dbReference type="InterPro" id="IPR007144">
    <property type="entry name" value="SSU_processome_Utp11"/>
</dbReference>
<evidence type="ECO:0000256" key="2">
    <source>
        <dbReference type="ARBA" id="ARBA00008105"/>
    </source>
</evidence>
<feature type="compositionally biased region" description="Basic and acidic residues" evidence="6">
    <location>
        <begin position="690"/>
        <end position="704"/>
    </location>
</feature>
<dbReference type="PANTHER" id="PTHR12838">
    <property type="entry name" value="U3 SMALL NUCLEOLAR RNA-ASSOCIATED PROTEIN 11"/>
    <property type="match status" value="1"/>
</dbReference>
<feature type="compositionally biased region" description="Basic and acidic residues" evidence="6">
    <location>
        <begin position="811"/>
        <end position="822"/>
    </location>
</feature>
<evidence type="ECO:0000256" key="7">
    <source>
        <dbReference type="SAM" id="SignalP"/>
    </source>
</evidence>
<dbReference type="GO" id="GO:0006364">
    <property type="term" value="P:rRNA processing"/>
    <property type="evidence" value="ECO:0007669"/>
    <property type="project" value="UniProtKB-KW"/>
</dbReference>
<proteinExistence type="inferred from homology"/>
<keyword evidence="7" id="KW-0732">Signal</keyword>
<dbReference type="Gene3D" id="3.90.79.10">
    <property type="entry name" value="Nucleoside Triphosphate Pyrophosphohydrolase"/>
    <property type="match status" value="1"/>
</dbReference>
<sequence length="924" mass="105376">MALSILLVSLAALSLQFQLALQLSLPWEGEEEETFKAEAENVISDFMRQHQYTSLFNWFTVKCSGRRNPPYGLAVYTVQMTPCMCDQGWCPQRCQGSQRSAIAECQYLARLDPDSPRGKKYLGIMCYERRSNLLKGSISFDDICDKWKYLGSDYPKFQIPGYLKSPYSGLLAYDPPQMEDRVVLRQNGDEGWPKNMHERTGFGGLGNLLKLGANPMLYLILISKKDGHYKILSEESTEKFALPQFFPDNGRVDKQFILESLKHICEVMGQCSSEYLQELLETRKSVHEGYLRDPFNTDNAWFDGLIVRIYVADLHSFGSDSINMKSCATFILLASIGLVLQVATQSGVKQNGKEEEALLKFAQDHFERDLQPHIGKFNATRFAVMCPVTSGEPYGIVKIRLSMTKCGCQVTHQCPQKCISKKTPVSVDCTYALKFARKDQPTYLGRMCYVAKRKYQEDAEDEPKNICEAYSYPGASVPRFTFPKRLKSLHAKMLTYDPPQMEAQTHATFEDVHQNPANWPKNKVERTGLQGAGILGVMGPTKVVYLVLTRRSGENTEVLLHKDGNEYRLPEQAPNESKNTKDKVDPLENIVSETKECNEETKKKILSTRKKLYEGYLFGNQNTDNAWTEGKIVRYQFDNTPCITPKDQYSWVLVKNTGAKTLIQLIALCLIWEMSSFKNANKSVGRVHRERNQPSDRRHLGELEKKKDYKKRAAAYSRNQTVIKKLRRRALERNPDEFYFHMVNSKLEGGVHCEKPKKEEDTEEQALIMQAHDEKYVRLKLQVQNKKISKLLNEFSSVFAGCESNSRVKKFSKDDINEKPSETDTNPNNGEALISFLTSADVKRLSAKLPCPISQSKLEVAVSALHPDKMTLFRELLKRLHVENELRIVAEKIRMKNLVAESIRKGVHPKKVIKGNVGRPPIYS</sequence>
<dbReference type="Pfam" id="PF03998">
    <property type="entry name" value="Utp11"/>
    <property type="match status" value="1"/>
</dbReference>
<feature type="region of interest" description="Disordered" evidence="6">
    <location>
        <begin position="685"/>
        <end position="704"/>
    </location>
</feature>
<evidence type="ECO:0000256" key="4">
    <source>
        <dbReference type="ARBA" id="ARBA00022552"/>
    </source>
</evidence>
<reference evidence="9" key="1">
    <citation type="submission" date="2019-12" db="UniProtKB">
        <authorList>
            <consortium name="WormBaseParasite"/>
        </authorList>
    </citation>
    <scope>IDENTIFICATION</scope>
</reference>
<dbReference type="PANTHER" id="PTHR12838:SF0">
    <property type="entry name" value="U3 SMALL NUCLEOLAR RNA-ASSOCIATED PROTEIN 11-RELATED"/>
    <property type="match status" value="1"/>
</dbReference>
<comment type="similarity">
    <text evidence="2">Belongs to the UTP11 family.</text>
</comment>